<sequence length="602" mass="64728">MGKTHRKSHPQARTRSTRSHKPRLVLSDPTASSAHLASQLRALGLYPADTLGDGNCLFRALSDQLYGSESRHAFLRGSICDFIHTNKARYEPFCEDERGLGVHLRCMRENGTYGGHLELSAFAHMSKRDVKVVQPGLVYVIEWAAGLDEEEKGKEWRKRRKEEEKEGLPMSEGSVYVAYHDWEHFSSIRNLRGPHAGLPYVVETPVDDDSDYPPPPDRAKEAKKERERERKEKEKAKKITKIKLKLSAPPSSANTPPPGPMTLDDDVLSPENIPLPASRSTSTGPDSLSSLSSLTSSATDNPTPSGSAVHLEAPSSLTPPTSTASTSALPLSMRVHRSPKRSFDESASSEDGASVVSEDVERGRPGRDKRTRIGSVHQVKEVPADEADASAQVEGAGDNEEEVVGSQGREETPATESDGDGEEGGSEGEDDDGEEDEEDEEEERKGAVKAPSIQPSTSTDTATTASTSTTIHPIADDEGYSSLSELSDSPAPPDLPRSPSSGPKRVKQQHVGANGKPLTRRQRKALGLPKHRGASSISSNGSSSSPYAYASPKSAGKITIPGGRFKGRGADAVGAPAGGSNEEWVKNGVGRVDVRGFRELKI</sequence>
<dbReference type="PANTHER" id="PTHR12419">
    <property type="entry name" value="OTU DOMAIN CONTAINING PROTEIN"/>
    <property type="match status" value="1"/>
</dbReference>
<comment type="caution">
    <text evidence="3">The sequence shown here is derived from an EMBL/GenBank/DDBJ whole genome shotgun (WGS) entry which is preliminary data.</text>
</comment>
<feature type="domain" description="OTU" evidence="2">
    <location>
        <begin position="45"/>
        <end position="191"/>
    </location>
</feature>
<feature type="compositionally biased region" description="Basic and acidic residues" evidence="1">
    <location>
        <begin position="359"/>
        <end position="368"/>
    </location>
</feature>
<dbReference type="Proteomes" id="UP000290288">
    <property type="component" value="Unassembled WGS sequence"/>
</dbReference>
<feature type="compositionally biased region" description="Basic residues" evidence="1">
    <location>
        <begin position="1"/>
        <end position="23"/>
    </location>
</feature>
<dbReference type="EMBL" id="SDEE01000930">
    <property type="protein sequence ID" value="RXW13398.1"/>
    <property type="molecule type" value="Genomic_DNA"/>
</dbReference>
<feature type="compositionally biased region" description="Basic and acidic residues" evidence="1">
    <location>
        <begin position="217"/>
        <end position="237"/>
    </location>
</feature>
<feature type="region of interest" description="Disordered" evidence="1">
    <location>
        <begin position="202"/>
        <end position="555"/>
    </location>
</feature>
<feature type="compositionally biased region" description="Low complexity" evidence="1">
    <location>
        <begin position="278"/>
        <end position="297"/>
    </location>
</feature>
<dbReference type="InterPro" id="IPR003323">
    <property type="entry name" value="OTU_dom"/>
</dbReference>
<feature type="compositionally biased region" description="Low complexity" evidence="1">
    <location>
        <begin position="534"/>
        <end position="555"/>
    </location>
</feature>
<dbReference type="PANTHER" id="PTHR12419:SF7">
    <property type="entry name" value="OTU DOMAIN-CONTAINING PROTEIN 3"/>
    <property type="match status" value="1"/>
</dbReference>
<dbReference type="InterPro" id="IPR050704">
    <property type="entry name" value="Peptidase_C85-like"/>
</dbReference>
<dbReference type="AlphaFoldDB" id="A0A4V1Q204"/>
<dbReference type="GO" id="GO:0016579">
    <property type="term" value="P:protein deubiquitination"/>
    <property type="evidence" value="ECO:0007669"/>
    <property type="project" value="TreeGrafter"/>
</dbReference>
<name>A0A4V1Q204_9AGAR</name>
<proteinExistence type="predicted"/>
<feature type="region of interest" description="Disordered" evidence="1">
    <location>
        <begin position="1"/>
        <end position="29"/>
    </location>
</feature>
<protein>
    <recommendedName>
        <fullName evidence="2">OTU domain-containing protein</fullName>
    </recommendedName>
</protein>
<evidence type="ECO:0000313" key="4">
    <source>
        <dbReference type="Proteomes" id="UP000290288"/>
    </source>
</evidence>
<dbReference type="GO" id="GO:0004843">
    <property type="term" value="F:cysteine-type deubiquitinase activity"/>
    <property type="evidence" value="ECO:0007669"/>
    <property type="project" value="TreeGrafter"/>
</dbReference>
<evidence type="ECO:0000259" key="2">
    <source>
        <dbReference type="PROSITE" id="PS50802"/>
    </source>
</evidence>
<dbReference type="OrthoDB" id="415023at2759"/>
<evidence type="ECO:0000256" key="1">
    <source>
        <dbReference type="SAM" id="MobiDB-lite"/>
    </source>
</evidence>
<dbReference type="Pfam" id="PF02338">
    <property type="entry name" value="OTU"/>
    <property type="match status" value="1"/>
</dbReference>
<dbReference type="STRING" id="2316362.A0A4V1Q204"/>
<dbReference type="CDD" id="cd22756">
    <property type="entry name" value="OTU_OTUD3-like"/>
    <property type="match status" value="1"/>
</dbReference>
<feature type="compositionally biased region" description="Low complexity" evidence="1">
    <location>
        <begin position="313"/>
        <end position="332"/>
    </location>
</feature>
<dbReference type="SUPFAM" id="SSF54001">
    <property type="entry name" value="Cysteine proteinases"/>
    <property type="match status" value="1"/>
</dbReference>
<dbReference type="InterPro" id="IPR038765">
    <property type="entry name" value="Papain-like_cys_pep_sf"/>
</dbReference>
<feature type="compositionally biased region" description="Basic residues" evidence="1">
    <location>
        <begin position="518"/>
        <end position="533"/>
    </location>
</feature>
<gene>
    <name evidence="3" type="ORF">EST38_g12456</name>
</gene>
<dbReference type="PROSITE" id="PS50802">
    <property type="entry name" value="OTU"/>
    <property type="match status" value="1"/>
</dbReference>
<evidence type="ECO:0000313" key="3">
    <source>
        <dbReference type="EMBL" id="RXW13398.1"/>
    </source>
</evidence>
<feature type="compositionally biased region" description="Low complexity" evidence="1">
    <location>
        <begin position="456"/>
        <end position="470"/>
    </location>
</feature>
<organism evidence="3 4">
    <name type="scientific">Candolleomyces aberdarensis</name>
    <dbReference type="NCBI Taxonomy" id="2316362"/>
    <lineage>
        <taxon>Eukaryota</taxon>
        <taxon>Fungi</taxon>
        <taxon>Dikarya</taxon>
        <taxon>Basidiomycota</taxon>
        <taxon>Agaricomycotina</taxon>
        <taxon>Agaricomycetes</taxon>
        <taxon>Agaricomycetidae</taxon>
        <taxon>Agaricales</taxon>
        <taxon>Agaricineae</taxon>
        <taxon>Psathyrellaceae</taxon>
        <taxon>Candolleomyces</taxon>
    </lineage>
</organism>
<reference evidence="3 4" key="1">
    <citation type="submission" date="2019-01" db="EMBL/GenBank/DDBJ databases">
        <title>Draft genome sequence of Psathyrella aberdarensis IHI B618.</title>
        <authorList>
            <person name="Buettner E."/>
            <person name="Kellner H."/>
        </authorList>
    </citation>
    <scope>NUCLEOTIDE SEQUENCE [LARGE SCALE GENOMIC DNA]</scope>
    <source>
        <strain evidence="3 4">IHI B618</strain>
    </source>
</reference>
<keyword evidence="4" id="KW-1185">Reference proteome</keyword>
<dbReference type="Gene3D" id="3.90.70.80">
    <property type="match status" value="1"/>
</dbReference>
<accession>A0A4V1Q204</accession>
<feature type="compositionally biased region" description="Acidic residues" evidence="1">
    <location>
        <begin position="417"/>
        <end position="442"/>
    </location>
</feature>